<dbReference type="InterPro" id="IPR008928">
    <property type="entry name" value="6-hairpin_glycosidase_sf"/>
</dbReference>
<name>A0A934VEF0_9BACT</name>
<dbReference type="EMBL" id="JAENII010000001">
    <property type="protein sequence ID" value="MBK1825455.1"/>
    <property type="molecule type" value="Genomic_DNA"/>
</dbReference>
<gene>
    <name evidence="3" type="ORF">JIN81_00365</name>
</gene>
<feature type="domain" description="Broad-specificity ulvan lyase N-terminal" evidence="1">
    <location>
        <begin position="49"/>
        <end position="399"/>
    </location>
</feature>
<dbReference type="GO" id="GO:0005975">
    <property type="term" value="P:carbohydrate metabolic process"/>
    <property type="evidence" value="ECO:0007669"/>
    <property type="project" value="InterPro"/>
</dbReference>
<dbReference type="PROSITE" id="PS51318">
    <property type="entry name" value="TAT"/>
    <property type="match status" value="1"/>
</dbReference>
<evidence type="ECO:0000259" key="1">
    <source>
        <dbReference type="Pfam" id="PF25840"/>
    </source>
</evidence>
<evidence type="ECO:0000313" key="4">
    <source>
        <dbReference type="Proteomes" id="UP000658278"/>
    </source>
</evidence>
<dbReference type="Pfam" id="PF25841">
    <property type="entry name" value="Ulvan_lyase_C"/>
    <property type="match status" value="1"/>
</dbReference>
<evidence type="ECO:0000259" key="2">
    <source>
        <dbReference type="Pfam" id="PF25841"/>
    </source>
</evidence>
<dbReference type="InterPro" id="IPR006311">
    <property type="entry name" value="TAT_signal"/>
</dbReference>
<organism evidence="3 4">
    <name type="scientific">Haloferula rosea</name>
    <dbReference type="NCBI Taxonomy" id="490093"/>
    <lineage>
        <taxon>Bacteria</taxon>
        <taxon>Pseudomonadati</taxon>
        <taxon>Verrucomicrobiota</taxon>
        <taxon>Verrucomicrobiia</taxon>
        <taxon>Verrucomicrobiales</taxon>
        <taxon>Verrucomicrobiaceae</taxon>
        <taxon>Haloferula</taxon>
    </lineage>
</organism>
<protein>
    <submittedName>
        <fullName evidence="3">Uncharacterized protein</fullName>
    </submittedName>
</protein>
<keyword evidence="4" id="KW-1185">Reference proteome</keyword>
<dbReference type="InterPro" id="IPR058907">
    <property type="entry name" value="P29_N"/>
</dbReference>
<evidence type="ECO:0000313" key="3">
    <source>
        <dbReference type="EMBL" id="MBK1825455.1"/>
    </source>
</evidence>
<proteinExistence type="predicted"/>
<dbReference type="SUPFAM" id="SSF48208">
    <property type="entry name" value="Six-hairpin glycosidases"/>
    <property type="match status" value="1"/>
</dbReference>
<dbReference type="InterPro" id="IPR058908">
    <property type="entry name" value="P29_C"/>
</dbReference>
<reference evidence="3" key="1">
    <citation type="submission" date="2021-01" db="EMBL/GenBank/DDBJ databases">
        <title>Modified the classification status of verrucomicrobia.</title>
        <authorList>
            <person name="Feng X."/>
        </authorList>
    </citation>
    <scope>NUCLEOTIDE SEQUENCE</scope>
    <source>
        <strain evidence="3">KCTC 22201</strain>
    </source>
</reference>
<comment type="caution">
    <text evidence="3">The sequence shown here is derived from an EMBL/GenBank/DDBJ whole genome shotgun (WGS) entry which is preliminary data.</text>
</comment>
<dbReference type="Pfam" id="PF25840">
    <property type="entry name" value="Ulvan_lyase_N"/>
    <property type="match status" value="1"/>
</dbReference>
<feature type="domain" description="Broad-specificity ulvan lyase C-terminal" evidence="2">
    <location>
        <begin position="404"/>
        <end position="643"/>
    </location>
</feature>
<accession>A0A934VEF0</accession>
<dbReference type="Proteomes" id="UP000658278">
    <property type="component" value="Unassembled WGS sequence"/>
</dbReference>
<sequence>MQDRRSFLQAMSLGTAGLSLTTGGFLAHSRSFAAEAGKPDFDTLTANLLRNWCDGMLAHQINDPEDPVRDGALACPSCDFIHGRCWEAVYPFLHLAKVTGEKKYLTAGIRLFDWSKNVSGKDGRWTNDLRPGSWHGTSIFGAIALAEAIKYHRDLLTNEQRSAWKKRLGEAASGYLWKQFATIDFTNVNYGFTAIHGFNLIGRVLDEPRYIERSHQFAKEIPRFFTEPSKLLFGEGKPYNHKSARGLLPVDLGYNVEESLNGVVLYALHEKDEALLDLLQQSLEAHLEFMLPDGGWDNSWGTRQFKWTYWGSRTSDGCQPAFSMMAGRNPAFGTAAYRNTEVLARCTADGLIHGGPHYVTHGIKPCIHHTFTHAKVLAFVQDNRKSLPPVDDSTPLPRELAKGVRDFPDIAVSLAAQGPWRATVSAYDSIYRTKTEPDHILHATGGSLALLHHQKAGLLLAGSMPKYLEVEPLNQQENPEDGFVLTPRVETTQEGKWFTNLYDLKAQVTHETTDGKINFSIKTTLHNEDYQPLPGNDGNFELGYGFTDGQTTISAKGAATSSDISLVLPVISPTGEKVVQVSPTRIEIMKPVGKVVIEANVPLSIKPTKKGRVFNMVPGVEAVPIIARLPAEADATATCTITVV</sequence>
<dbReference type="AlphaFoldDB" id="A0A934VEF0"/>